<feature type="compositionally biased region" description="Low complexity" evidence="1">
    <location>
        <begin position="13"/>
        <end position="24"/>
    </location>
</feature>
<feature type="region of interest" description="Disordered" evidence="1">
    <location>
        <begin position="1"/>
        <end position="172"/>
    </location>
</feature>
<feature type="compositionally biased region" description="Polar residues" evidence="1">
    <location>
        <begin position="715"/>
        <end position="736"/>
    </location>
</feature>
<dbReference type="InterPro" id="IPR002156">
    <property type="entry name" value="RNaseH_domain"/>
</dbReference>
<feature type="compositionally biased region" description="Basic and acidic residues" evidence="1">
    <location>
        <begin position="575"/>
        <end position="597"/>
    </location>
</feature>
<dbReference type="Gene3D" id="3.30.420.10">
    <property type="entry name" value="Ribonuclease H-like superfamily/Ribonuclease H"/>
    <property type="match status" value="1"/>
</dbReference>
<evidence type="ECO:0000313" key="4">
    <source>
        <dbReference type="Proteomes" id="UP000092666"/>
    </source>
</evidence>
<feature type="domain" description="RNase H type-1" evidence="2">
    <location>
        <begin position="218"/>
        <end position="361"/>
    </location>
</feature>
<dbReference type="EMBL" id="KI669500">
    <property type="protein sequence ID" value="OCF35104.1"/>
    <property type="molecule type" value="Genomic_DNA"/>
</dbReference>
<sequence length="1009" mass="109543">MSHFPPFPPTNQSGRYSPSRSYGGDRPPFPPTIPPSIPGSAPPNRDFPPYPYPSSGIPPPPPTLTSTAYHPFNGYPSDPPRPPFPPYNQHSQPAAAFDDHYDPYRPAANVYNPPAAQLRIPPTGYPQPSSFEPPRSSQSRPPVRVPSPPRRSVPPYSRPEQKAPTGPPDLAVTTNPTTVNIGGFTAAVHSLPSSHLPISKYISLNRDDAINLHRQLCSYRSSVWYADGSSRAGEAWSAAVEWKNDSNRSGSKMRGFILDGDALESELGGLFKAAEGFKELLQQSIKDGIPISHELTVFCDSQAAIVAIDTSGRPEALKFDQLWREICSEYLHAHLTLVWIPKDSGVEGHVLADKIATVGASNSYLKRRKERTLSDKYSRPGGGEPEPSASSEPGPWQRGDADPSHHKPPYERPKPRPISPPVLSSSILPGQDNNLKLDLQGGSAQAFDPVDAEDEGIQPREGAVFVTHLAVDIFHISPAHPRFANVTYRDPASGLAAIRDLHQQPIKLDSPFALSNQEDLEIWKNWNGQLTVVLHEPPRIVPSVIEADFPDLPDWAKGVKDHTKNDEEETMEVEGQIKEERSPTPESTSRKRDRDPSHGSPAVAQDANGCVNGPAREIHSCADTRNVCSPPTDLSETLSPRKRLRHSPDGDASSSAQSTSATQKAEGFSDSLAVEAETSPALTASPSDRRGSAFASNAQSPKQAADTHVDGHAHTPSQTPQVQHDSIAQTVPTASAAQQVQIEDGKVATSLITATPVSLSNPSLPPNPMTFNAVPAILPPTPLTAGVPILNDNDSRRGSSRQSTAEPSSVPARSSITNSASETQETPIRIGARTLRAHIDLVRNVLSKHETNNWIAHTCLIAHDIDHARRSLQADLFATDECFITGRDLERSLGARGFTPTRVDTFITKVLKVLDGIAAAEEPEADEPASADDVERLQAELDEVLASFPDETKEAMASASRVLEYLLRGKELQEKKRLEMERRVKVLEGMVKVGEVVGGVVRYLLTEDK</sequence>
<dbReference type="AlphaFoldDB" id="A0A1B9GVN3"/>
<gene>
    <name evidence="3" type="ORF">I316_03144</name>
</gene>
<protein>
    <recommendedName>
        <fullName evidence="2">RNase H type-1 domain-containing protein</fullName>
    </recommendedName>
</protein>
<feature type="compositionally biased region" description="Low complexity" evidence="1">
    <location>
        <begin position="385"/>
        <end position="395"/>
    </location>
</feature>
<keyword evidence="4" id="KW-1185">Reference proteome</keyword>
<feature type="compositionally biased region" description="Pro residues" evidence="1">
    <location>
        <begin position="77"/>
        <end position="86"/>
    </location>
</feature>
<feature type="compositionally biased region" description="Polar residues" evidence="1">
    <location>
        <begin position="626"/>
        <end position="638"/>
    </location>
</feature>
<evidence type="ECO:0000313" key="3">
    <source>
        <dbReference type="EMBL" id="OCF35104.1"/>
    </source>
</evidence>
<organism evidence="3 4">
    <name type="scientific">Kwoniella heveanensis BCC8398</name>
    <dbReference type="NCBI Taxonomy" id="1296120"/>
    <lineage>
        <taxon>Eukaryota</taxon>
        <taxon>Fungi</taxon>
        <taxon>Dikarya</taxon>
        <taxon>Basidiomycota</taxon>
        <taxon>Agaricomycotina</taxon>
        <taxon>Tremellomycetes</taxon>
        <taxon>Tremellales</taxon>
        <taxon>Cryptococcaceae</taxon>
        <taxon>Kwoniella</taxon>
    </lineage>
</organism>
<evidence type="ECO:0000256" key="1">
    <source>
        <dbReference type="SAM" id="MobiDB-lite"/>
    </source>
</evidence>
<feature type="compositionally biased region" description="Low complexity" evidence="1">
    <location>
        <begin position="126"/>
        <end position="142"/>
    </location>
</feature>
<dbReference type="OrthoDB" id="2573941at2759"/>
<dbReference type="SUPFAM" id="SSF53098">
    <property type="entry name" value="Ribonuclease H-like"/>
    <property type="match status" value="1"/>
</dbReference>
<dbReference type="PROSITE" id="PS50879">
    <property type="entry name" value="RNASE_H_1"/>
    <property type="match status" value="1"/>
</dbReference>
<feature type="region of interest" description="Disordered" evidence="1">
    <location>
        <begin position="785"/>
        <end position="827"/>
    </location>
</feature>
<feature type="compositionally biased region" description="Polar residues" evidence="1">
    <location>
        <begin position="800"/>
        <end position="826"/>
    </location>
</feature>
<reference evidence="4" key="2">
    <citation type="submission" date="2013-12" db="EMBL/GenBank/DDBJ databases">
        <title>Evolution of pathogenesis and genome organization in the Tremellales.</title>
        <authorList>
            <person name="Cuomo C."/>
            <person name="Litvintseva A."/>
            <person name="Heitman J."/>
            <person name="Chen Y."/>
            <person name="Sun S."/>
            <person name="Springer D."/>
            <person name="Dromer F."/>
            <person name="Young S."/>
            <person name="Zeng Q."/>
            <person name="Chapman S."/>
            <person name="Gujja S."/>
            <person name="Saif S."/>
            <person name="Birren B."/>
        </authorList>
    </citation>
    <scope>NUCLEOTIDE SEQUENCE [LARGE SCALE GENOMIC DNA]</scope>
    <source>
        <strain evidence="4">BCC8398</strain>
    </source>
</reference>
<feature type="compositionally biased region" description="Low complexity" evidence="1">
    <location>
        <begin position="652"/>
        <end position="663"/>
    </location>
</feature>
<name>A0A1B9GVN3_9TREE</name>
<feature type="region of interest" description="Disordered" evidence="1">
    <location>
        <begin position="623"/>
        <end position="736"/>
    </location>
</feature>
<accession>A0A1B9GVN3</accession>
<feature type="compositionally biased region" description="Pro residues" evidence="1">
    <location>
        <begin position="143"/>
        <end position="152"/>
    </location>
</feature>
<dbReference type="Proteomes" id="UP000092666">
    <property type="component" value="Unassembled WGS sequence"/>
</dbReference>
<reference evidence="3 4" key="1">
    <citation type="submission" date="2013-07" db="EMBL/GenBank/DDBJ databases">
        <title>The Genome Sequence of Cryptococcus heveanensis BCC8398.</title>
        <authorList>
            <consortium name="The Broad Institute Genome Sequencing Platform"/>
            <person name="Cuomo C."/>
            <person name="Litvintseva A."/>
            <person name="Chen Y."/>
            <person name="Heitman J."/>
            <person name="Sun S."/>
            <person name="Springer D."/>
            <person name="Dromer F."/>
            <person name="Young S.K."/>
            <person name="Zeng Q."/>
            <person name="Gargeya S."/>
            <person name="Fitzgerald M."/>
            <person name="Abouelleil A."/>
            <person name="Alvarado L."/>
            <person name="Berlin A.M."/>
            <person name="Chapman S.B."/>
            <person name="Dewar J."/>
            <person name="Goldberg J."/>
            <person name="Griggs A."/>
            <person name="Gujja S."/>
            <person name="Hansen M."/>
            <person name="Howarth C."/>
            <person name="Imamovic A."/>
            <person name="Larimer J."/>
            <person name="McCowan C."/>
            <person name="Murphy C."/>
            <person name="Pearson M."/>
            <person name="Priest M."/>
            <person name="Roberts A."/>
            <person name="Saif S."/>
            <person name="Shea T."/>
            <person name="Sykes S."/>
            <person name="Wortman J."/>
            <person name="Nusbaum C."/>
            <person name="Birren B."/>
        </authorList>
    </citation>
    <scope>NUCLEOTIDE SEQUENCE [LARGE SCALE GENOMIC DNA]</scope>
    <source>
        <strain evidence="3 4">BCC8398</strain>
    </source>
</reference>
<dbReference type="InterPro" id="IPR036397">
    <property type="entry name" value="RNaseH_sf"/>
</dbReference>
<dbReference type="GO" id="GO:0004523">
    <property type="term" value="F:RNA-DNA hybrid ribonuclease activity"/>
    <property type="evidence" value="ECO:0007669"/>
    <property type="project" value="InterPro"/>
</dbReference>
<feature type="region of interest" description="Disordered" evidence="1">
    <location>
        <begin position="554"/>
        <end position="611"/>
    </location>
</feature>
<evidence type="ECO:0000259" key="2">
    <source>
        <dbReference type="PROSITE" id="PS50879"/>
    </source>
</evidence>
<feature type="compositionally biased region" description="Basic and acidic residues" evidence="1">
    <location>
        <begin position="399"/>
        <end position="414"/>
    </location>
</feature>
<proteinExistence type="predicted"/>
<feature type="region of interest" description="Disordered" evidence="1">
    <location>
        <begin position="369"/>
        <end position="438"/>
    </location>
</feature>
<dbReference type="GO" id="GO:0003676">
    <property type="term" value="F:nucleic acid binding"/>
    <property type="evidence" value="ECO:0007669"/>
    <property type="project" value="InterPro"/>
</dbReference>
<feature type="compositionally biased region" description="Pro residues" evidence="1">
    <location>
        <begin position="27"/>
        <end position="63"/>
    </location>
</feature>
<dbReference type="InterPro" id="IPR012337">
    <property type="entry name" value="RNaseH-like_sf"/>
</dbReference>